<comment type="similarity">
    <text evidence="1">Belongs to the sulfatase family.</text>
</comment>
<feature type="region of interest" description="Disordered" evidence="4">
    <location>
        <begin position="436"/>
        <end position="484"/>
    </location>
</feature>
<proteinExistence type="inferred from homology"/>
<evidence type="ECO:0000256" key="4">
    <source>
        <dbReference type="SAM" id="MobiDB-lite"/>
    </source>
</evidence>
<dbReference type="Proteomes" id="UP000678499">
    <property type="component" value="Unassembled WGS sequence"/>
</dbReference>
<dbReference type="OrthoDB" id="96314at2759"/>
<reference evidence="6" key="1">
    <citation type="submission" date="2020-11" db="EMBL/GenBank/DDBJ databases">
        <authorList>
            <person name="Tran Van P."/>
        </authorList>
    </citation>
    <scope>NUCLEOTIDE SEQUENCE</scope>
</reference>
<accession>A0A7R9G9L5</accession>
<evidence type="ECO:0000256" key="2">
    <source>
        <dbReference type="ARBA" id="ARBA00022723"/>
    </source>
</evidence>
<evidence type="ECO:0000313" key="7">
    <source>
        <dbReference type="Proteomes" id="UP000678499"/>
    </source>
</evidence>
<gene>
    <name evidence="6" type="ORF">NMOB1V02_LOCUS2047</name>
</gene>
<dbReference type="InterPro" id="IPR024609">
    <property type="entry name" value="Extracellular_sulfatase_C"/>
</dbReference>
<evidence type="ECO:0000256" key="3">
    <source>
        <dbReference type="ARBA" id="ARBA00022837"/>
    </source>
</evidence>
<feature type="compositionally biased region" description="Basic and acidic residues" evidence="4">
    <location>
        <begin position="209"/>
        <end position="218"/>
    </location>
</feature>
<protein>
    <recommendedName>
        <fullName evidence="5">Extracellular sulfatase C-terminal domain-containing protein</fullName>
    </recommendedName>
</protein>
<keyword evidence="2" id="KW-0479">Metal-binding</keyword>
<feature type="domain" description="Extracellular sulfatase C-terminal" evidence="5">
    <location>
        <begin position="204"/>
        <end position="242"/>
    </location>
</feature>
<keyword evidence="3" id="KW-0106">Calcium</keyword>
<dbReference type="PANTHER" id="PTHR43108:SF16">
    <property type="entry name" value="EXTRACELLULAR SULFATASE SULF-1 HOMOLOG"/>
    <property type="match status" value="1"/>
</dbReference>
<feature type="compositionally biased region" description="Acidic residues" evidence="4">
    <location>
        <begin position="453"/>
        <end position="465"/>
    </location>
</feature>
<dbReference type="EMBL" id="OA882257">
    <property type="protein sequence ID" value="CAD7274195.1"/>
    <property type="molecule type" value="Genomic_DNA"/>
</dbReference>
<feature type="compositionally biased region" description="Low complexity" evidence="4">
    <location>
        <begin position="198"/>
        <end position="208"/>
    </location>
</feature>
<feature type="compositionally biased region" description="Polar residues" evidence="4">
    <location>
        <begin position="258"/>
        <end position="268"/>
    </location>
</feature>
<feature type="compositionally biased region" description="Basic and acidic residues" evidence="4">
    <location>
        <begin position="269"/>
        <end position="297"/>
    </location>
</feature>
<organism evidence="6">
    <name type="scientific">Notodromas monacha</name>
    <dbReference type="NCBI Taxonomy" id="399045"/>
    <lineage>
        <taxon>Eukaryota</taxon>
        <taxon>Metazoa</taxon>
        <taxon>Ecdysozoa</taxon>
        <taxon>Arthropoda</taxon>
        <taxon>Crustacea</taxon>
        <taxon>Oligostraca</taxon>
        <taxon>Ostracoda</taxon>
        <taxon>Podocopa</taxon>
        <taxon>Podocopida</taxon>
        <taxon>Cypridocopina</taxon>
        <taxon>Cypridoidea</taxon>
        <taxon>Cyprididae</taxon>
        <taxon>Notodromas</taxon>
    </lineage>
</organism>
<evidence type="ECO:0000256" key="1">
    <source>
        <dbReference type="ARBA" id="ARBA00008779"/>
    </source>
</evidence>
<name>A0A7R9G9L5_9CRUS</name>
<evidence type="ECO:0000259" key="5">
    <source>
        <dbReference type="Pfam" id="PF12548"/>
    </source>
</evidence>
<dbReference type="Pfam" id="PF12548">
    <property type="entry name" value="DUF3740"/>
    <property type="match status" value="1"/>
</dbReference>
<dbReference type="GO" id="GO:0005539">
    <property type="term" value="F:glycosaminoglycan binding"/>
    <property type="evidence" value="ECO:0007669"/>
    <property type="project" value="TreeGrafter"/>
</dbReference>
<dbReference type="GO" id="GO:0046872">
    <property type="term" value="F:metal ion binding"/>
    <property type="evidence" value="ECO:0007669"/>
    <property type="project" value="UniProtKB-KW"/>
</dbReference>
<evidence type="ECO:0000313" key="6">
    <source>
        <dbReference type="EMBL" id="CAD7274195.1"/>
    </source>
</evidence>
<feature type="region of interest" description="Disordered" evidence="4">
    <location>
        <begin position="238"/>
        <end position="318"/>
    </location>
</feature>
<dbReference type="GO" id="GO:0008449">
    <property type="term" value="F:N-acetylglucosamine-6-sulfatase activity"/>
    <property type="evidence" value="ECO:0007669"/>
    <property type="project" value="TreeGrafter"/>
</dbReference>
<feature type="region of interest" description="Disordered" evidence="4">
    <location>
        <begin position="178"/>
        <end position="218"/>
    </location>
</feature>
<dbReference type="AlphaFoldDB" id="A0A7R9G9L5"/>
<dbReference type="EMBL" id="CAJPEX010000220">
    <property type="protein sequence ID" value="CAG0914347.1"/>
    <property type="molecule type" value="Genomic_DNA"/>
</dbReference>
<keyword evidence="7" id="KW-1185">Reference proteome</keyword>
<sequence length="484" mass="55349">MSRPPLSGRYVDDQDTLVPVGWRDSFLIERGKTRVTHGLPGVTWNSVDPDAISHLTDTASKQDLIQFECQNPRFQGDCVMGQKWKCSFDGSRWRRQKCRSARTGFWNDTTCVCDVGELKRDLKRMIRSTNEDFPEVDASDVEGIVWDSIAETSTTTSPLFPGLEDKWCRFEMGQVKCSGVDGGSDDEDDDDGDDGDDGVVVPSESSSSWRREKESVDTKIRELKRQLEQLREIRKKLKESRKNFTPPSIEEEEEENSVHGTEISTSTKAPEKCECEKKSQKQLNKERKKEVEAAETRARHRMKQWKKDRKRKKQRKKTENCNLEKVNCFSHDNDHWQTPPLWTDGPMCACINSNNNTYWCLRTINATHNLLYCQVITGLIMFFDLSIDPFQLRNIAHSLTDTEADFFDSQLTILRRCSGAKDCTVRSSWEHRPKALAAKKQGADAYENGGTGDEAEEPGSNEESEQLLPSDGGDNWWPRKRARG</sequence>
<feature type="compositionally biased region" description="Basic residues" evidence="4">
    <location>
        <begin position="298"/>
        <end position="316"/>
    </location>
</feature>
<dbReference type="PANTHER" id="PTHR43108">
    <property type="entry name" value="N-ACETYLGLUCOSAMINE-6-SULFATASE FAMILY MEMBER"/>
    <property type="match status" value="1"/>
</dbReference>
<feature type="compositionally biased region" description="Acidic residues" evidence="4">
    <location>
        <begin position="183"/>
        <end position="197"/>
    </location>
</feature>